<dbReference type="OrthoDB" id="290036at2"/>
<reference evidence="1 4" key="2">
    <citation type="submission" date="2019-04" db="EMBL/GenBank/DDBJ databases">
        <title>Isolation and culture of sulfate reducing bacteria from the cold seep of the South China Sea.</title>
        <authorList>
            <person name="Sun C."/>
            <person name="Liu R."/>
        </authorList>
    </citation>
    <scope>NUCLEOTIDE SEQUENCE [LARGE SCALE GENOMIC DNA]</scope>
    <source>
        <strain evidence="1 4">CS1</strain>
    </source>
</reference>
<name>A0A6P1ZK12_9BACT</name>
<dbReference type="Gene3D" id="3.30.300.20">
    <property type="match status" value="1"/>
</dbReference>
<keyword evidence="4" id="KW-1185">Reference proteome</keyword>
<accession>A0A6P1ZK12</accession>
<dbReference type="PANTHER" id="PTHR39624">
    <property type="entry name" value="PROTEIN INVOLVED IN RIMO-MEDIATED BETA-METHYLTHIOLATION OF RIBOSOMAL PROTEIN S12 YCAO"/>
    <property type="match status" value="1"/>
</dbReference>
<dbReference type="PANTHER" id="PTHR39624:SF2">
    <property type="entry name" value="OSMC-LIKE PROTEIN"/>
    <property type="match status" value="1"/>
</dbReference>
<dbReference type="Proteomes" id="UP000434052">
    <property type="component" value="Unassembled WGS sequence"/>
</dbReference>
<organism evidence="2 3">
    <name type="scientific">Oceanidesulfovibrio marinus</name>
    <dbReference type="NCBI Taxonomy" id="370038"/>
    <lineage>
        <taxon>Bacteria</taxon>
        <taxon>Pseudomonadati</taxon>
        <taxon>Thermodesulfobacteriota</taxon>
        <taxon>Desulfovibrionia</taxon>
        <taxon>Desulfovibrionales</taxon>
        <taxon>Desulfovibrionaceae</taxon>
        <taxon>Oceanidesulfovibrio</taxon>
    </lineage>
</organism>
<dbReference type="InterPro" id="IPR003718">
    <property type="entry name" value="OsmC/Ohr_fam"/>
</dbReference>
<dbReference type="EMBL" id="CP039543">
    <property type="protein sequence ID" value="QJT09960.1"/>
    <property type="molecule type" value="Genomic_DNA"/>
</dbReference>
<gene>
    <name evidence="2" type="ORF">DQK91_04520</name>
    <name evidence="1" type="ORF">E8L03_13915</name>
</gene>
<dbReference type="InterPro" id="IPR036102">
    <property type="entry name" value="OsmC/Ohrsf"/>
</dbReference>
<protein>
    <submittedName>
        <fullName evidence="2">Osmotically inducible protein OsmC</fullName>
    </submittedName>
</protein>
<dbReference type="Pfam" id="PF02566">
    <property type="entry name" value="OsmC"/>
    <property type="match status" value="1"/>
</dbReference>
<proteinExistence type="predicted"/>
<dbReference type="InterPro" id="IPR015946">
    <property type="entry name" value="KH_dom-like_a/b"/>
</dbReference>
<dbReference type="AlphaFoldDB" id="A0A6P1ZK12"/>
<dbReference type="Proteomes" id="UP000503251">
    <property type="component" value="Chromosome"/>
</dbReference>
<reference evidence="2 3" key="1">
    <citation type="submission" date="2018-06" db="EMBL/GenBank/DDBJ databases">
        <title>Complete genome of Desulfovibrio marinus P48SEP.</title>
        <authorList>
            <person name="Crispim J.S."/>
            <person name="Vidigal P.M.P."/>
            <person name="Silva L.C.F."/>
            <person name="Araujo L.C."/>
            <person name="Laguardia C.N."/>
            <person name="Dias R.S."/>
            <person name="Sousa M.P."/>
            <person name="Paula S.O."/>
            <person name="Silva C."/>
        </authorList>
    </citation>
    <scope>NUCLEOTIDE SEQUENCE [LARGE SCALE GENOMIC DNA]</scope>
    <source>
        <strain evidence="2 3">P48SEP</strain>
    </source>
</reference>
<evidence type="ECO:0000313" key="3">
    <source>
        <dbReference type="Proteomes" id="UP000434052"/>
    </source>
</evidence>
<evidence type="ECO:0000313" key="2">
    <source>
        <dbReference type="EMBL" id="TVM35923.1"/>
    </source>
</evidence>
<evidence type="ECO:0000313" key="4">
    <source>
        <dbReference type="Proteomes" id="UP000503251"/>
    </source>
</evidence>
<evidence type="ECO:0000313" key="1">
    <source>
        <dbReference type="EMBL" id="QJT09960.1"/>
    </source>
</evidence>
<sequence length="131" mass="14486">MKEISVRRLEGMKLEAVVNGHTLRTDLPPEKGGEGSEPSPTDLLLAAVATCSNYFALMYFAAREMDAEGLSIGIEYETDEKTNEITKITTLITVPEGFPEKQRAPLERAIHACHVKKHLKESIELDAAFVN</sequence>
<dbReference type="EMBL" id="QMIF01000002">
    <property type="protein sequence ID" value="TVM35923.1"/>
    <property type="molecule type" value="Genomic_DNA"/>
</dbReference>
<dbReference type="RefSeq" id="WP_144234255.1">
    <property type="nucleotide sequence ID" value="NZ_CP039543.1"/>
</dbReference>
<dbReference type="SUPFAM" id="SSF82784">
    <property type="entry name" value="OsmC-like"/>
    <property type="match status" value="1"/>
</dbReference>